<dbReference type="Proteomes" id="UP000037923">
    <property type="component" value="Unassembled WGS sequence"/>
</dbReference>
<feature type="compositionally biased region" description="Basic and acidic residues" evidence="4">
    <location>
        <begin position="2963"/>
        <end position="2982"/>
    </location>
</feature>
<dbReference type="GO" id="GO:0005768">
    <property type="term" value="C:endosome"/>
    <property type="evidence" value="ECO:0007669"/>
    <property type="project" value="TreeGrafter"/>
</dbReference>
<sequence length="3632" mass="380346">MYTCGEGLQWYDPALLFPSCPLGGSDEGDFENDQHSSAASSSPYQPQRDRLGGGRGTDLDNLSPSALHRHVQHRARELLLDRLSGDTLTSDRDACASVAALVRSLHKGSPVQLTAAATATSSASSHLPPPPQEHRTRATDSTNLLRDSAPRGASSFPASLSGATSQSDGQPPHRGRQRHRHGTHSPMHILAAGDAVNEFNELCGSDSDSAEAYFDDVDADDDFSLGGWSSVSSNGKCGEDAAVAAARHARELRATFLSLPAQLGVQEEPVLCPLDLQADPVAHVVAAAEVFAVVTTTVPQVLYVFDQLNNLPISSSVLGGTSYTVAGSGVRAGHADEDAASLRQSFAGTQMGLGNAAYALSDASASPANAASVRVIACTIDAGDTVQQLWLDPSGHYCVLAFASGKCVYYYVPRRPSAVTRAGPDGTNATTTTTAADARSKGASGSEERGEDDDDDGDGDGEKRRRRRQERHREWKAAARRWLRLSRRRRSASDNDDDGGGGGVDDAGSVRDGDTHYHPRGFSLTCGLPWSSSSSAGAAATAVNAAGSATRSVVPSCVGWSRHVAPTSADATAAAVTTTTAARATASFVPAASSPRGILKTDGRPPASHGASKHLAFTTTTPATPAPTATSCPSDTAVEALLGAREGGSLVACRLTPTGAVEGRVVFTFPAPVAQAPIDAIAAICAPAVSFDPNGTGDPHDEVHRDVTESSSHQGRGAGGVPPSSPRHVRWGCAVPSRPDPADRGDDGDDDTTYTFSTYTHTPHLLSADEERQQEMREPLPTTSTPAADTRDDHSTAAGYRGSAFSERRRWVVLLSVRNRLYVFASPGTTLDFSQFMETREASRTVGVGGVVGGAGSSPTASSLPLLGGSFKAAAHRLSGRIEDAFLLYSDDPLRDVGGPYGQGNEGKRATSWNVAPPSSFPSTQPPTTGNLSAITELDRPSPTAQTLIMAAPSAERLHNYITLEPSAFSEYTATGYSCGASKVHTASPDVAAAAEAAAMIAKAEDSSAGLASIRAGSAGANASNGLGRPGEEDARSSTSKDALAASPGWAASAASPFLVESNTRGTLHLVLPPSHPSSINHAARPAKGCGGGLVTPAALAPVFYWQYGDVVVQGLVLCGAGGLEVGAKVGELVHRDRQTFASASAAAAMTTMTKSTAPPTMARSRGGSGSAQLDAVLPAVYSKRTAPASGLEAGLTAIIQDALHDTQDLNSFADGARTTAADSKDGASGQGAYASLRPTSPSSGATRQIAAGHPSVAAATSQQRKSPRASCATQPALLPIGLLSVINLNSCLQSLRGLLDATSVMRGGRERGPEQDSKERPRGLTYAQCTVRTTALTPAPASSGEIDGVSSAAVPTSGNAQGGVAGWGSKEAAEAAALRHPSLQFPWTSRLQLDNLRRSRSDSATGAADDVASRRHRHHRHRHTGQQSTWQSAHLTSPTAAVQENPGDGNRKYAFPNYHAAHRRSTDSPRPSALLGPSLHIPLLSAALARGDVSAATVRRLCAVGRAYVRRSPVLFGAPVEKVLRTRAAATIAAAEAAVDLPARLDAGPAAPTALALDADGVTLDPRGELLVSMSASYTHITLTTTQGVYVVAHAAVLPLMEAALQWRRELVYHAVTARAATTPAGSPPPASPIAADAAAPPPPPLFTVMADPAAPDVFYLASRARMVRLQTLSLHSSAAGRKQFVVQLLAKAGGAAAAVTQQTIAHSTGDAGGNKTTVEDGGVGAALGQSISAATAEAFKESSSATETAVVVPSSMSYEVRLRGLLKKDIEETAVIDAVRSTRHGLRHHMDDYDANEKDADDLHSGRRGQHHDDNSSRRTYRTASHGDGASVSWRSSRSNSSHLPPRLPSSTADTTPTPTTRSASQSIDPLALSVGCATRMTNLVPSAPTTTTTTTTATRATSTTAVVADDNTGALPQALSITAVTRPQAPVSAAQHFLRHSNRQALLPTVSLGRDDADDAPQRRRSPAAASAATPLIGVGSATQARRPGGVAAGPLFTPQTPSEPLNNADIRASPRGSFAGTRSDVQALPRHALGAPHQSSPLVPPLQRQTTDPLTSVSASHGPATNAEVRYGAASRHTSQPMHDGPPPSYASAGTSAGASKVRQHTTGAGPSITAAAATMAALGVSSDAEDGDIVSFLRENPLLHFLLQRSATTSGDGGGGRRGTHVEAGCASSLRCHKPSSSRATHAADRTRAVNVPGFGVLPGSAGLTSLARVSNRAVASWLLQLPVGADYYCVDHLYELALAAAACATHGTSSATSAPSSSPASPAARCRVVTREDVLLLGLVRHAYGGFLLSQQRFLEAAVQFGKAVDGPTPVTTILIELVRAFRASDSLEPLVVFLHLRLRAMEASALGVGGHGMEVSVLTTWLLSVHLEQCSTARAQRLRYEAGGDSAGDRESNTGAPAGIRNESSGGSNDKKRREDKLLYLNRASVKDQEAGMPPSPDFTRVAWIRRRYHLDHPVALLEDTLLRYSRFVDGAVLSTSVARLASSHEAVLVSELEGSPEKTVMSLVLREQNYFAGLLRLEALLEDPISQSAQTRHLLQSLISANALRHRSGSGNTSGGGDLTAAGTMPLTTVFYGNSGPASEISGRAGVASSSSLPLPAPRDAAALPRTLASLFERFSTLFLCCYPSRFVQEGLLVLLHERQDVPLPPRRLLPALLTYSLANNESVFEATGHPSVVLRALALARRAQQQQQQRGRQLVSHTAHVKAGNRRRTKTERTAPSREPAGTHEGGGASQEREGSAADPAEEDTNEKDEHQKQGKGGGREETKSISPVAAAPPTSTSHASSLAAKHGVEPSLPASFSSATTAATSSSTSLSLSFSISHDDTRAYEADGTLPRDHAAPVPAPPPQPRRPSQPLSLVPLLDESGDIKEYDEIVFDASTSKEEDGGDVDTNIVLSDVHSPSTSSTSHTGRRGSSSAVATTASLRRRGRKAGLFVDGALPDASGRGTDNGINAEERREKLKDSSRPSSDKADASVGSVKASTAPSASSREGHRDIRSSDDDSSSSSNRSRSRSQNVAAQNLLHGSHDAGPPTAVTAAIAAARSPLSSSSSVYYSSSRSSSTSSDAVDGETATTSASTSASSSKSTDLRDGAESLTEDDEDSDADADAFPPLMAYSRGGGGGDAGDDERTGARVRRTRQMRLRDALTPALTPTIVAAAQANDPDEAAEKETGTKHGDASGGSSSSDPLLSVPQHAVLCYLEDLVVPHGVPANHLDGDGADVAIFVAYVNTLARDGDEAALQKFTEQTALQHLAQTDALGSSSTSSSTATSSYSLLHVLRLCATHRRWVGCVWMYYALGFPREAVQLSLKFVVGEEGVRLAVRLLQLLYDRDRRHEQAARRREANTGALHSATLATAAAAAAPHCGEAGNEYTQRQEVRRTRRELWMLVAHYLIQGGGNTKHGAQTALQLSLRSGGDDFNVTDVLPELPDSLFMAELKEELLSSVRELSRKMRGLRANTAALGRDSRVLQRELLVMSHQPLPMQLEERCVLCGQPALARPFTVYPRCRHLMHTSCYHHARQAMLLRQSEQTEEAQREDARTSSSSPRPVLLSTVLDVSVHRGVDDREESAPDHVGDTCTEEPPADTMECLLCARRYLRTMLDAPLHVALVGDDVRQPNRRLPLR</sequence>
<dbReference type="GO" id="GO:0008270">
    <property type="term" value="F:zinc ion binding"/>
    <property type="evidence" value="ECO:0007669"/>
    <property type="project" value="UniProtKB-KW"/>
</dbReference>
<feature type="compositionally biased region" description="Acidic residues" evidence="4">
    <location>
        <begin position="3104"/>
        <end position="3115"/>
    </location>
</feature>
<feature type="compositionally biased region" description="Basic residues" evidence="4">
    <location>
        <begin position="2712"/>
        <end position="2723"/>
    </location>
</feature>
<feature type="compositionally biased region" description="Basic and acidic residues" evidence="4">
    <location>
        <begin position="767"/>
        <end position="778"/>
    </location>
</feature>
<dbReference type="GeneID" id="26909575"/>
<feature type="region of interest" description="Disordered" evidence="4">
    <location>
        <begin position="25"/>
        <end position="63"/>
    </location>
</feature>
<feature type="compositionally biased region" description="Low complexity" evidence="4">
    <location>
        <begin position="753"/>
        <end position="764"/>
    </location>
</feature>
<feature type="compositionally biased region" description="Polar residues" evidence="4">
    <location>
        <begin position="156"/>
        <end position="168"/>
    </location>
</feature>
<dbReference type="EMBL" id="LGTL01000030">
    <property type="protein sequence ID" value="KPA74297.1"/>
    <property type="molecule type" value="Genomic_DNA"/>
</dbReference>
<comment type="caution">
    <text evidence="5">The sequence shown here is derived from an EMBL/GenBank/DDBJ whole genome shotgun (WGS) entry which is preliminary data.</text>
</comment>
<feature type="compositionally biased region" description="Polar residues" evidence="4">
    <location>
        <begin position="2989"/>
        <end position="2998"/>
    </location>
</feature>
<feature type="region of interest" description="Disordered" evidence="4">
    <location>
        <begin position="1954"/>
        <end position="2025"/>
    </location>
</feature>
<evidence type="ECO:0000256" key="1">
    <source>
        <dbReference type="ARBA" id="ARBA00022723"/>
    </source>
</evidence>
<dbReference type="GO" id="GO:0007033">
    <property type="term" value="P:vacuole organization"/>
    <property type="evidence" value="ECO:0007669"/>
    <property type="project" value="TreeGrafter"/>
</dbReference>
<reference evidence="5 6" key="1">
    <citation type="submission" date="2015-07" db="EMBL/GenBank/DDBJ databases">
        <title>High-quality genome of monoxenous trypanosomatid Leptomonas pyrrhocoris.</title>
        <authorList>
            <person name="Flegontov P."/>
            <person name="Butenko A."/>
            <person name="Firsov S."/>
            <person name="Vlcek C."/>
            <person name="Logacheva M.D."/>
            <person name="Field M."/>
            <person name="Filatov D."/>
            <person name="Flegontova O."/>
            <person name="Gerasimov E."/>
            <person name="Jackson A.P."/>
            <person name="Kelly S."/>
            <person name="Opperdoes F."/>
            <person name="O'Reilly A."/>
            <person name="Votypka J."/>
            <person name="Yurchenko V."/>
            <person name="Lukes J."/>
        </authorList>
    </citation>
    <scope>NUCLEOTIDE SEQUENCE [LARGE SCALE GENOMIC DNA]</scope>
    <source>
        <strain evidence="5">H10</strain>
    </source>
</reference>
<feature type="compositionally biased region" description="Low complexity" evidence="4">
    <location>
        <begin position="2094"/>
        <end position="2111"/>
    </location>
</feature>
<feature type="compositionally biased region" description="Basic and acidic residues" evidence="4">
    <location>
        <begin position="3569"/>
        <end position="3583"/>
    </location>
</feature>
<feature type="compositionally biased region" description="Basic residues" evidence="4">
    <location>
        <begin position="1415"/>
        <end position="1425"/>
    </location>
</feature>
<feature type="region of interest" description="Disordered" evidence="4">
    <location>
        <begin position="418"/>
        <end position="514"/>
    </location>
</feature>
<dbReference type="GO" id="GO:0030674">
    <property type="term" value="F:protein-macromolecule adaptor activity"/>
    <property type="evidence" value="ECO:0007669"/>
    <property type="project" value="TreeGrafter"/>
</dbReference>
<feature type="compositionally biased region" description="Acidic residues" evidence="4">
    <location>
        <begin position="449"/>
        <end position="459"/>
    </location>
</feature>
<feature type="compositionally biased region" description="Low complexity" evidence="4">
    <location>
        <begin position="114"/>
        <end position="125"/>
    </location>
</feature>
<evidence type="ECO:0000256" key="4">
    <source>
        <dbReference type="SAM" id="MobiDB-lite"/>
    </source>
</evidence>
<feature type="compositionally biased region" description="Basic and acidic residues" evidence="4">
    <location>
        <begin position="3175"/>
        <end position="3186"/>
    </location>
</feature>
<feature type="compositionally biased region" description="Low complexity" evidence="4">
    <location>
        <begin position="2697"/>
        <end position="2707"/>
    </location>
</feature>
<dbReference type="GO" id="GO:0006904">
    <property type="term" value="P:vesicle docking involved in exocytosis"/>
    <property type="evidence" value="ECO:0007669"/>
    <property type="project" value="TreeGrafter"/>
</dbReference>
<evidence type="ECO:0000313" key="5">
    <source>
        <dbReference type="EMBL" id="KPA74297.1"/>
    </source>
</evidence>
<feature type="region of interest" description="Disordered" evidence="4">
    <location>
        <begin position="1399"/>
        <end position="1452"/>
    </location>
</feature>
<feature type="compositionally biased region" description="Pro residues" evidence="4">
    <location>
        <begin position="2852"/>
        <end position="2862"/>
    </location>
</feature>
<feature type="region of interest" description="Disordered" evidence="4">
    <location>
        <begin position="113"/>
        <end position="183"/>
    </location>
</feature>
<feature type="region of interest" description="Disordered" evidence="4">
    <location>
        <begin position="3169"/>
        <end position="3197"/>
    </location>
</feature>
<protein>
    <submittedName>
        <fullName evidence="5">Putative vacuolar protein sorting 18</fullName>
    </submittedName>
</protein>
<name>A0A0M9FR39_LEPPY</name>
<dbReference type="GO" id="GO:0030897">
    <property type="term" value="C:HOPS complex"/>
    <property type="evidence" value="ECO:0007669"/>
    <property type="project" value="TreeGrafter"/>
</dbReference>
<feature type="compositionally biased region" description="Low complexity" evidence="4">
    <location>
        <begin position="3080"/>
        <end position="3094"/>
    </location>
</feature>
<feature type="region of interest" description="Disordered" evidence="4">
    <location>
        <begin position="1220"/>
        <end position="1271"/>
    </location>
</feature>
<feature type="compositionally biased region" description="Basic and acidic residues" evidence="4">
    <location>
        <begin position="1791"/>
        <end position="1819"/>
    </location>
</feature>
<dbReference type="OrthoDB" id="252057at2759"/>
<feature type="compositionally biased region" description="Low complexity" evidence="4">
    <location>
        <begin position="2778"/>
        <end position="2829"/>
    </location>
</feature>
<feature type="compositionally biased region" description="Polar residues" evidence="4">
    <location>
        <begin position="1426"/>
        <end position="1443"/>
    </location>
</feature>
<evidence type="ECO:0000256" key="2">
    <source>
        <dbReference type="ARBA" id="ARBA00022771"/>
    </source>
</evidence>
<evidence type="ECO:0000256" key="3">
    <source>
        <dbReference type="ARBA" id="ARBA00022833"/>
    </source>
</evidence>
<feature type="region of interest" description="Disordered" evidence="4">
    <location>
        <begin position="1791"/>
        <end position="1871"/>
    </location>
</feature>
<feature type="compositionally biased region" description="Basic and acidic residues" evidence="4">
    <location>
        <begin position="2831"/>
        <end position="2849"/>
    </location>
</feature>
<feature type="region of interest" description="Disordered" evidence="4">
    <location>
        <begin position="693"/>
        <end position="801"/>
    </location>
</feature>
<organism evidence="5 6">
    <name type="scientific">Leptomonas pyrrhocoris</name>
    <name type="common">Firebug parasite</name>
    <dbReference type="NCBI Taxonomy" id="157538"/>
    <lineage>
        <taxon>Eukaryota</taxon>
        <taxon>Discoba</taxon>
        <taxon>Euglenozoa</taxon>
        <taxon>Kinetoplastea</taxon>
        <taxon>Metakinetoplastina</taxon>
        <taxon>Trypanosomatida</taxon>
        <taxon>Trypanosomatidae</taxon>
        <taxon>Leishmaniinae</taxon>
        <taxon>Leptomonas</taxon>
    </lineage>
</organism>
<feature type="region of interest" description="Disordered" evidence="4">
    <location>
        <begin position="3535"/>
        <end position="3555"/>
    </location>
</feature>
<feature type="compositionally biased region" description="Basic and acidic residues" evidence="4">
    <location>
        <begin position="2999"/>
        <end position="3009"/>
    </location>
</feature>
<keyword evidence="3" id="KW-0862">Zinc</keyword>
<dbReference type="VEuPathDB" id="TriTrypDB:LpyrH10_30_0530"/>
<dbReference type="RefSeq" id="XP_015652736.1">
    <property type="nucleotide sequence ID" value="XM_015808685.1"/>
</dbReference>
<feature type="compositionally biased region" description="Basic and acidic residues" evidence="4">
    <location>
        <begin position="698"/>
        <end position="708"/>
    </location>
</feature>
<evidence type="ECO:0000313" key="6">
    <source>
        <dbReference type="Proteomes" id="UP000037923"/>
    </source>
</evidence>
<feature type="region of interest" description="Disordered" evidence="4">
    <location>
        <begin position="2392"/>
        <end position="2424"/>
    </location>
</feature>
<feature type="compositionally biased region" description="Low complexity" evidence="4">
    <location>
        <begin position="3038"/>
        <end position="3073"/>
    </location>
</feature>
<dbReference type="PANTHER" id="PTHR23323">
    <property type="entry name" value="VACUOLAR PROTEIN SORTING-ASSOCIATED PROTEIN"/>
    <property type="match status" value="1"/>
</dbReference>
<feature type="region of interest" description="Disordered" evidence="4">
    <location>
        <begin position="1339"/>
        <end position="1367"/>
    </location>
</feature>
<dbReference type="GO" id="GO:0007032">
    <property type="term" value="P:endosome organization"/>
    <property type="evidence" value="ECO:0007669"/>
    <property type="project" value="TreeGrafter"/>
</dbReference>
<keyword evidence="6" id="KW-1185">Reference proteome</keyword>
<feature type="compositionally biased region" description="Basic residues" evidence="4">
    <location>
        <begin position="173"/>
        <end position="183"/>
    </location>
</feature>
<feature type="region of interest" description="Disordered" evidence="4">
    <location>
        <begin position="2697"/>
        <end position="2874"/>
    </location>
</feature>
<keyword evidence="2" id="KW-0863">Zinc-finger</keyword>
<feature type="region of interest" description="Disordered" evidence="4">
    <location>
        <begin position="3569"/>
        <end position="3588"/>
    </location>
</feature>
<proteinExistence type="predicted"/>
<feature type="compositionally biased region" description="Low complexity" evidence="4">
    <location>
        <begin position="2909"/>
        <end position="2926"/>
    </location>
</feature>
<dbReference type="PANTHER" id="PTHR23323:SF26">
    <property type="entry name" value="VACUOLAR PROTEIN SORTING-ASSOCIATED PROTEIN 18 HOMOLOG"/>
    <property type="match status" value="1"/>
</dbReference>
<accession>A0A0M9FR39</accession>
<feature type="compositionally biased region" description="Low complexity" evidence="4">
    <location>
        <begin position="1833"/>
        <end position="1869"/>
    </location>
</feature>
<feature type="compositionally biased region" description="Basic and acidic residues" evidence="4">
    <location>
        <begin position="2761"/>
        <end position="2777"/>
    </location>
</feature>
<dbReference type="GO" id="GO:0048284">
    <property type="term" value="P:organelle fusion"/>
    <property type="evidence" value="ECO:0007669"/>
    <property type="project" value="TreeGrafter"/>
</dbReference>
<keyword evidence="1" id="KW-0479">Metal-binding</keyword>
<feature type="compositionally biased region" description="Low complexity" evidence="4">
    <location>
        <begin position="427"/>
        <end position="437"/>
    </location>
</feature>
<feature type="compositionally biased region" description="Basic residues" evidence="4">
    <location>
        <begin position="478"/>
        <end position="490"/>
    </location>
</feature>
<feature type="region of interest" description="Disordered" evidence="4">
    <location>
        <begin position="1021"/>
        <end position="1043"/>
    </location>
</feature>
<feature type="compositionally biased region" description="Basic and acidic residues" evidence="4">
    <location>
        <begin position="2392"/>
        <end position="2403"/>
    </location>
</feature>
<feature type="region of interest" description="Disordered" evidence="4">
    <location>
        <begin position="2038"/>
        <end position="2111"/>
    </location>
</feature>
<feature type="compositionally biased region" description="Polar residues" evidence="4">
    <location>
        <begin position="1238"/>
        <end position="1247"/>
    </location>
</feature>
<feature type="region of interest" description="Disordered" evidence="4">
    <location>
        <begin position="2888"/>
        <end position="3148"/>
    </location>
</feature>
<feature type="compositionally biased region" description="Polar residues" evidence="4">
    <location>
        <begin position="2041"/>
        <end position="2063"/>
    </location>
</feature>
<dbReference type="OMA" id="CATHRRW"/>
<gene>
    <name evidence="5" type="ORF">ABB37_09292</name>
</gene>